<dbReference type="OrthoDB" id="2129069at2759"/>
<feature type="coiled-coil region" evidence="3">
    <location>
        <begin position="161"/>
        <end position="195"/>
    </location>
</feature>
<name>A0A364KUZ2_TALAM</name>
<protein>
    <recommendedName>
        <fullName evidence="7">OPA3 domain protein</fullName>
    </recommendedName>
</protein>
<feature type="compositionally biased region" description="Basic and acidic residues" evidence="4">
    <location>
        <begin position="87"/>
        <end position="96"/>
    </location>
</feature>
<accession>A0A364KUZ2</accession>
<evidence type="ECO:0000313" key="5">
    <source>
        <dbReference type="EMBL" id="RAO67368.1"/>
    </source>
</evidence>
<reference evidence="5 6" key="1">
    <citation type="journal article" date="2017" name="Biotechnol. Biofuels">
        <title>Differential beta-glucosidase expression as a function of carbon source availability in Talaromyces amestolkiae: a genomic and proteomic approach.</title>
        <authorList>
            <person name="de Eugenio L.I."/>
            <person name="Mendez-Liter J.A."/>
            <person name="Nieto-Dominguez M."/>
            <person name="Alonso L."/>
            <person name="Gil-Munoz J."/>
            <person name="Barriuso J."/>
            <person name="Prieto A."/>
            <person name="Martinez M.J."/>
        </authorList>
    </citation>
    <scope>NUCLEOTIDE SEQUENCE [LARGE SCALE GENOMIC DNA]</scope>
    <source>
        <strain evidence="5 6">CIB</strain>
    </source>
</reference>
<dbReference type="RefSeq" id="XP_040731884.1">
    <property type="nucleotide sequence ID" value="XM_040875630.1"/>
</dbReference>
<dbReference type="GO" id="GO:0005739">
    <property type="term" value="C:mitochondrion"/>
    <property type="evidence" value="ECO:0007669"/>
    <property type="project" value="TreeGrafter"/>
</dbReference>
<dbReference type="GeneID" id="63792596"/>
<gene>
    <name evidence="5" type="ORF">BHQ10_003380</name>
</gene>
<comment type="caution">
    <text evidence="5">The sequence shown here is derived from an EMBL/GenBank/DDBJ whole genome shotgun (WGS) entry which is preliminary data.</text>
</comment>
<evidence type="ECO:0000256" key="3">
    <source>
        <dbReference type="SAM" id="Coils"/>
    </source>
</evidence>
<dbReference type="Pfam" id="PF07047">
    <property type="entry name" value="OPA3"/>
    <property type="match status" value="1"/>
</dbReference>
<keyword evidence="2 3" id="KW-0175">Coiled coil</keyword>
<feature type="region of interest" description="Disordered" evidence="4">
    <location>
        <begin position="75"/>
        <end position="96"/>
    </location>
</feature>
<feature type="compositionally biased region" description="Low complexity" evidence="4">
    <location>
        <begin position="238"/>
        <end position="255"/>
    </location>
</feature>
<dbReference type="GO" id="GO:0019216">
    <property type="term" value="P:regulation of lipid metabolic process"/>
    <property type="evidence" value="ECO:0007669"/>
    <property type="project" value="TreeGrafter"/>
</dbReference>
<evidence type="ECO:0008006" key="7">
    <source>
        <dbReference type="Google" id="ProtNLM"/>
    </source>
</evidence>
<organism evidence="5 6">
    <name type="scientific">Talaromyces amestolkiae</name>
    <dbReference type="NCBI Taxonomy" id="1196081"/>
    <lineage>
        <taxon>Eukaryota</taxon>
        <taxon>Fungi</taxon>
        <taxon>Dikarya</taxon>
        <taxon>Ascomycota</taxon>
        <taxon>Pezizomycotina</taxon>
        <taxon>Eurotiomycetes</taxon>
        <taxon>Eurotiomycetidae</taxon>
        <taxon>Eurotiales</taxon>
        <taxon>Trichocomaceae</taxon>
        <taxon>Talaromyces</taxon>
        <taxon>Talaromyces sect. Talaromyces</taxon>
    </lineage>
</organism>
<keyword evidence="6" id="KW-1185">Reference proteome</keyword>
<dbReference type="PANTHER" id="PTHR12499:SF0">
    <property type="entry name" value="OPTIC ATROPHY 3 PROTEIN"/>
    <property type="match status" value="1"/>
</dbReference>
<evidence type="ECO:0000313" key="6">
    <source>
        <dbReference type="Proteomes" id="UP000249363"/>
    </source>
</evidence>
<dbReference type="AlphaFoldDB" id="A0A364KUZ2"/>
<feature type="region of interest" description="Disordered" evidence="4">
    <location>
        <begin position="236"/>
        <end position="293"/>
    </location>
</feature>
<comment type="similarity">
    <text evidence="1">Belongs to the OPA3 family.</text>
</comment>
<dbReference type="InterPro" id="IPR010754">
    <property type="entry name" value="OPA3-like"/>
</dbReference>
<dbReference type="EMBL" id="MIKG01000005">
    <property type="protein sequence ID" value="RAO67368.1"/>
    <property type="molecule type" value="Genomic_DNA"/>
</dbReference>
<dbReference type="PANTHER" id="PTHR12499">
    <property type="entry name" value="OPTIC ATROPHY 3 PROTEIN OPA3"/>
    <property type="match status" value="1"/>
</dbReference>
<feature type="compositionally biased region" description="Polar residues" evidence="4">
    <location>
        <begin position="265"/>
        <end position="276"/>
    </location>
</feature>
<proteinExistence type="inferred from homology"/>
<evidence type="ECO:0000256" key="2">
    <source>
        <dbReference type="ARBA" id="ARBA00023054"/>
    </source>
</evidence>
<evidence type="ECO:0000256" key="1">
    <source>
        <dbReference type="ARBA" id="ARBA00007584"/>
    </source>
</evidence>
<dbReference type="Proteomes" id="UP000249363">
    <property type="component" value="Unassembled WGS sequence"/>
</dbReference>
<evidence type="ECO:0000256" key="4">
    <source>
        <dbReference type="SAM" id="MobiDB-lite"/>
    </source>
</evidence>
<sequence>MSLTLKLSSLVIRTLSKPIANSIKAQAREHERFRRLCVSMAQTIHRIDMRLKLGLLRDTAAIEDRAAKEAAEAAARRHRSKVPTAKTEAEIQAEKEATEEAKKKAIEEVKAKPLPRIRPLSESKAIDSGANFISETFLFLVAGGLIVFESWRSRRKETTRRSDVQDRLVELEESEKAARRALGILEKELLELKAQQGKVPAKHMKRILPPEVWEEDVQEVAPKQEDQGWLSQIRSYFPSSTSTTPASSAKVAPTPLATQKEEPASPSTTTDSTHSIIPTLIKPGHSSPSPKES</sequence>